<name>A0A9K3N4C7_HELAN</name>
<evidence type="ECO:0000313" key="2">
    <source>
        <dbReference type="Proteomes" id="UP000215914"/>
    </source>
</evidence>
<keyword evidence="2" id="KW-1185">Reference proteome</keyword>
<dbReference type="Proteomes" id="UP000215914">
    <property type="component" value="Unassembled WGS sequence"/>
</dbReference>
<organism evidence="1 2">
    <name type="scientific">Helianthus annuus</name>
    <name type="common">Common sunflower</name>
    <dbReference type="NCBI Taxonomy" id="4232"/>
    <lineage>
        <taxon>Eukaryota</taxon>
        <taxon>Viridiplantae</taxon>
        <taxon>Streptophyta</taxon>
        <taxon>Embryophyta</taxon>
        <taxon>Tracheophyta</taxon>
        <taxon>Spermatophyta</taxon>
        <taxon>Magnoliopsida</taxon>
        <taxon>eudicotyledons</taxon>
        <taxon>Gunneridae</taxon>
        <taxon>Pentapetalae</taxon>
        <taxon>asterids</taxon>
        <taxon>campanulids</taxon>
        <taxon>Asterales</taxon>
        <taxon>Asteraceae</taxon>
        <taxon>Asteroideae</taxon>
        <taxon>Heliantheae alliance</taxon>
        <taxon>Heliantheae</taxon>
        <taxon>Helianthus</taxon>
    </lineage>
</organism>
<sequence length="44" mass="5428">MYITVLKFHFRLNGPDSVFCNEARRRKMRVRNRHGSENPRLRIR</sequence>
<reference evidence="1" key="1">
    <citation type="journal article" date="2017" name="Nature">
        <title>The sunflower genome provides insights into oil metabolism, flowering and Asterid evolution.</title>
        <authorList>
            <person name="Badouin H."/>
            <person name="Gouzy J."/>
            <person name="Grassa C.J."/>
            <person name="Murat F."/>
            <person name="Staton S.E."/>
            <person name="Cottret L."/>
            <person name="Lelandais-Briere C."/>
            <person name="Owens G.L."/>
            <person name="Carrere S."/>
            <person name="Mayjonade B."/>
            <person name="Legrand L."/>
            <person name="Gill N."/>
            <person name="Kane N.C."/>
            <person name="Bowers J.E."/>
            <person name="Hubner S."/>
            <person name="Bellec A."/>
            <person name="Berard A."/>
            <person name="Berges H."/>
            <person name="Blanchet N."/>
            <person name="Boniface M.C."/>
            <person name="Brunel D."/>
            <person name="Catrice O."/>
            <person name="Chaidir N."/>
            <person name="Claudel C."/>
            <person name="Donnadieu C."/>
            <person name="Faraut T."/>
            <person name="Fievet G."/>
            <person name="Helmstetter N."/>
            <person name="King M."/>
            <person name="Knapp S.J."/>
            <person name="Lai Z."/>
            <person name="Le Paslier M.C."/>
            <person name="Lippi Y."/>
            <person name="Lorenzon L."/>
            <person name="Mandel J.R."/>
            <person name="Marage G."/>
            <person name="Marchand G."/>
            <person name="Marquand E."/>
            <person name="Bret-Mestries E."/>
            <person name="Morien E."/>
            <person name="Nambeesan S."/>
            <person name="Nguyen T."/>
            <person name="Pegot-Espagnet P."/>
            <person name="Pouilly N."/>
            <person name="Raftis F."/>
            <person name="Sallet E."/>
            <person name="Schiex T."/>
            <person name="Thomas J."/>
            <person name="Vandecasteele C."/>
            <person name="Vares D."/>
            <person name="Vear F."/>
            <person name="Vautrin S."/>
            <person name="Crespi M."/>
            <person name="Mangin B."/>
            <person name="Burke J.M."/>
            <person name="Salse J."/>
            <person name="Munos S."/>
            <person name="Vincourt P."/>
            <person name="Rieseberg L.H."/>
            <person name="Langlade N.B."/>
        </authorList>
    </citation>
    <scope>NUCLEOTIDE SEQUENCE</scope>
    <source>
        <tissue evidence="1">Leaves</tissue>
    </source>
</reference>
<dbReference type="EMBL" id="MNCJ02000325">
    <property type="protein sequence ID" value="KAF5786529.1"/>
    <property type="molecule type" value="Genomic_DNA"/>
</dbReference>
<proteinExistence type="predicted"/>
<protein>
    <submittedName>
        <fullName evidence="1">Uncharacterized protein</fullName>
    </submittedName>
</protein>
<reference evidence="1" key="2">
    <citation type="submission" date="2020-06" db="EMBL/GenBank/DDBJ databases">
        <title>Helianthus annuus Genome sequencing and assembly Release 2.</title>
        <authorList>
            <person name="Gouzy J."/>
            <person name="Langlade N."/>
            <person name="Munos S."/>
        </authorList>
    </citation>
    <scope>NUCLEOTIDE SEQUENCE</scope>
    <source>
        <tissue evidence="1">Leaves</tissue>
    </source>
</reference>
<dbReference type="AlphaFoldDB" id="A0A9K3N4C7"/>
<comment type="caution">
    <text evidence="1">The sequence shown here is derived from an EMBL/GenBank/DDBJ whole genome shotgun (WGS) entry which is preliminary data.</text>
</comment>
<dbReference type="Gramene" id="mRNA:HanXRQr2_Chr10g0442011">
    <property type="protein sequence ID" value="mRNA:HanXRQr2_Chr10g0442011"/>
    <property type="gene ID" value="HanXRQr2_Chr10g0442011"/>
</dbReference>
<gene>
    <name evidence="1" type="ORF">HanXRQr2_Chr10g0442011</name>
</gene>
<evidence type="ECO:0000313" key="1">
    <source>
        <dbReference type="EMBL" id="KAF5786529.1"/>
    </source>
</evidence>
<accession>A0A9K3N4C7</accession>